<keyword evidence="10" id="KW-1185">Reference proteome</keyword>
<keyword evidence="9" id="KW-0378">Hydrolase</keyword>
<gene>
    <name evidence="9" type="ORF">CJF60_02835</name>
</gene>
<evidence type="ECO:0000256" key="4">
    <source>
        <dbReference type="ARBA" id="ARBA00022691"/>
    </source>
</evidence>
<keyword evidence="3" id="KW-0808">Transferase</keyword>
<feature type="domain" description="DNA methylase adenine-specific" evidence="7">
    <location>
        <begin position="168"/>
        <end position="465"/>
    </location>
</feature>
<dbReference type="Gene3D" id="3.40.50.150">
    <property type="entry name" value="Vaccinia Virus protein VP39"/>
    <property type="match status" value="1"/>
</dbReference>
<proteinExistence type="predicted"/>
<protein>
    <recommendedName>
        <fullName evidence="1">site-specific DNA-methyltransferase (adenine-specific)</fullName>
        <ecNumber evidence="1">2.1.1.72</ecNumber>
    </recommendedName>
</protein>
<dbReference type="InterPro" id="IPR051537">
    <property type="entry name" value="DNA_Adenine_Mtase"/>
</dbReference>
<dbReference type="Proteomes" id="UP000217033">
    <property type="component" value="Unassembled WGS sequence"/>
</dbReference>
<dbReference type="InterPro" id="IPR003356">
    <property type="entry name" value="DNA_methylase_A-5"/>
</dbReference>
<keyword evidence="5" id="KW-0680">Restriction system</keyword>
<evidence type="ECO:0000256" key="5">
    <source>
        <dbReference type="ARBA" id="ARBA00022747"/>
    </source>
</evidence>
<feature type="domain" description="N6 adenine-specific DNA methyltransferase N-terminal" evidence="8">
    <location>
        <begin position="19"/>
        <end position="152"/>
    </location>
</feature>
<evidence type="ECO:0000256" key="6">
    <source>
        <dbReference type="ARBA" id="ARBA00047942"/>
    </source>
</evidence>
<sequence length="596" mass="68185">MTANEHAKRTTNNIQEKANLIWNIANHLVGVFKPHEYGKVILPLTVIKRFDDALLERKERVLKLNDTLTANGDAPGFKEKVLANESGYPFYNTSKFTFKNLLEDPDKIAENFDNYLKGFSENVTDIISNFKFDQTLKTMIQNDLLFAVLQEFNSEKGDMHPDKITSTDMGYIFEELIRKFSESYNEQAGAHFTSRDIIYLMAELLIKGDQDRVNWQGKGITKSAYDMTMGTSQMLGCLEEKIKAIDDTIIMDLAGQELNPETYAIAKADMLIKGGTAESMKVGNTLSDDQFPNKEFDYIISNPPFGIDWKLERKEVENEHKSLKNDGRFGPGLPQITDGQLLFLLNGVKKLKNGSGRMAIIQNSSSLFMGDAGTGSSNIRKYLIENDYIEAIVQLPANLFYNTGISTYIWVISKTKTEERKGKIQLIDASNCYVPRTRGIGDKRVDLDDRSIDLISRSYVEYKNAEIIDGYLKVESKIFDNEHFGFTKIVVESPLVDDNGQKILKKGNHQPDPKKRDFEFVPLTEDINDFFARTVLPYNTESWIDFSKNRIGYKIPFISLFAKYQQREKLPELIKNIEKLEKEEFILKSDLLEFRK</sequence>
<keyword evidence="2" id="KW-0489">Methyltransferase</keyword>
<dbReference type="GO" id="GO:0004519">
    <property type="term" value="F:endonuclease activity"/>
    <property type="evidence" value="ECO:0007669"/>
    <property type="project" value="UniProtKB-KW"/>
</dbReference>
<evidence type="ECO:0000256" key="1">
    <source>
        <dbReference type="ARBA" id="ARBA00011900"/>
    </source>
</evidence>
<reference evidence="9" key="1">
    <citation type="submission" date="2017-08" db="EMBL/GenBank/DDBJ databases">
        <authorList>
            <person name="Alvarez-Ponce D."/>
            <person name="Weitzman C.L."/>
            <person name="Tillett R.L."/>
            <person name="Sandmeier F.C."/>
            <person name="Tracy C.R."/>
        </authorList>
    </citation>
    <scope>NUCLEOTIDE SEQUENCE [LARGE SCALE GENOMIC DNA]</scope>
    <source>
        <strain evidence="9">PS6</strain>
    </source>
</reference>
<comment type="caution">
    <text evidence="9">The sequence shown here is derived from an EMBL/GenBank/DDBJ whole genome shotgun (WGS) entry which is preliminary data.</text>
</comment>
<evidence type="ECO:0000256" key="2">
    <source>
        <dbReference type="ARBA" id="ARBA00022603"/>
    </source>
</evidence>
<evidence type="ECO:0000313" key="9">
    <source>
        <dbReference type="EMBL" id="PAF54651.1"/>
    </source>
</evidence>
<dbReference type="PANTHER" id="PTHR42933">
    <property type="entry name" value="SLR6095 PROTEIN"/>
    <property type="match status" value="1"/>
</dbReference>
<evidence type="ECO:0000259" key="8">
    <source>
        <dbReference type="Pfam" id="PF12161"/>
    </source>
</evidence>
<comment type="catalytic activity">
    <reaction evidence="6">
        <text>a 2'-deoxyadenosine in DNA + S-adenosyl-L-methionine = an N(6)-methyl-2'-deoxyadenosine in DNA + S-adenosyl-L-homocysteine + H(+)</text>
        <dbReference type="Rhea" id="RHEA:15197"/>
        <dbReference type="Rhea" id="RHEA-COMP:12418"/>
        <dbReference type="Rhea" id="RHEA-COMP:12419"/>
        <dbReference type="ChEBI" id="CHEBI:15378"/>
        <dbReference type="ChEBI" id="CHEBI:57856"/>
        <dbReference type="ChEBI" id="CHEBI:59789"/>
        <dbReference type="ChEBI" id="CHEBI:90615"/>
        <dbReference type="ChEBI" id="CHEBI:90616"/>
        <dbReference type="EC" id="2.1.1.72"/>
    </reaction>
</comment>
<dbReference type="InterPro" id="IPR002052">
    <property type="entry name" value="DNA_methylase_N6_adenine_CS"/>
</dbReference>
<dbReference type="InterPro" id="IPR029063">
    <property type="entry name" value="SAM-dependent_MTases_sf"/>
</dbReference>
<dbReference type="SUPFAM" id="SSF53335">
    <property type="entry name" value="S-adenosyl-L-methionine-dependent methyltransferases"/>
    <property type="match status" value="1"/>
</dbReference>
<dbReference type="RefSeq" id="WP_084232019.1">
    <property type="nucleotide sequence ID" value="NZ_FWXE01000002.1"/>
</dbReference>
<dbReference type="EC" id="2.1.1.72" evidence="1"/>
<evidence type="ECO:0000256" key="3">
    <source>
        <dbReference type="ARBA" id="ARBA00022679"/>
    </source>
</evidence>
<dbReference type="InterPro" id="IPR022749">
    <property type="entry name" value="D12N6_MeTrfase_N"/>
</dbReference>
<evidence type="ECO:0000313" key="10">
    <source>
        <dbReference type="Proteomes" id="UP000217033"/>
    </source>
</evidence>
<organism evidence="9 10">
    <name type="scientific">Mycoplasmopsis agassizii</name>
    <dbReference type="NCBI Taxonomy" id="33922"/>
    <lineage>
        <taxon>Bacteria</taxon>
        <taxon>Bacillati</taxon>
        <taxon>Mycoplasmatota</taxon>
        <taxon>Mycoplasmoidales</taxon>
        <taxon>Metamycoplasmataceae</taxon>
        <taxon>Mycoplasmopsis</taxon>
    </lineage>
</organism>
<accession>A0ABX4H433</accession>
<keyword evidence="9" id="KW-0540">Nuclease</keyword>
<name>A0ABX4H433_9BACT</name>
<dbReference type="Pfam" id="PF12161">
    <property type="entry name" value="HsdM_N"/>
    <property type="match status" value="1"/>
</dbReference>
<dbReference type="Pfam" id="PF02384">
    <property type="entry name" value="N6_Mtase"/>
    <property type="match status" value="1"/>
</dbReference>
<evidence type="ECO:0000259" key="7">
    <source>
        <dbReference type="Pfam" id="PF02384"/>
    </source>
</evidence>
<dbReference type="EMBL" id="NQMN01000002">
    <property type="protein sequence ID" value="PAF54651.1"/>
    <property type="molecule type" value="Genomic_DNA"/>
</dbReference>
<dbReference type="PANTHER" id="PTHR42933:SF3">
    <property type="entry name" value="TYPE I RESTRICTION ENZYME MJAVIII METHYLASE SUBUNIT"/>
    <property type="match status" value="1"/>
</dbReference>
<keyword evidence="9" id="KW-0255">Endonuclease</keyword>
<dbReference type="PROSITE" id="PS00092">
    <property type="entry name" value="N6_MTASE"/>
    <property type="match status" value="1"/>
</dbReference>
<keyword evidence="4" id="KW-0949">S-adenosyl-L-methionine</keyword>